<dbReference type="InParanoid" id="B2W8A7"/>
<name>B2W8A7_PYRTR</name>
<dbReference type="GO" id="GO:0016020">
    <property type="term" value="C:membrane"/>
    <property type="evidence" value="ECO:0007669"/>
    <property type="project" value="TreeGrafter"/>
</dbReference>
<dbReference type="Pfam" id="PF01565">
    <property type="entry name" value="FAD_binding_4"/>
    <property type="match status" value="1"/>
</dbReference>
<evidence type="ECO:0000313" key="3">
    <source>
        <dbReference type="EMBL" id="EDU49135.1"/>
    </source>
</evidence>
<dbReference type="OrthoDB" id="3798192at2759"/>
<dbReference type="GO" id="GO:0000246">
    <property type="term" value="F:Delta24(24-1) sterol reductase activity"/>
    <property type="evidence" value="ECO:0007669"/>
    <property type="project" value="TreeGrafter"/>
</dbReference>
<dbReference type="SUPFAM" id="SSF56176">
    <property type="entry name" value="FAD-binding/transporter-associated domain-like"/>
    <property type="match status" value="1"/>
</dbReference>
<proteinExistence type="predicted"/>
<dbReference type="HOGENOM" id="CLU_090541_0_0_1"/>
<evidence type="ECO:0000259" key="2">
    <source>
        <dbReference type="Pfam" id="PF01565"/>
    </source>
</evidence>
<dbReference type="EMBL" id="DS231620">
    <property type="protein sequence ID" value="EDU49135.1"/>
    <property type="molecule type" value="Genomic_DNA"/>
</dbReference>
<organism evidence="3 4">
    <name type="scientific">Pyrenophora tritici-repentis (strain Pt-1C-BFP)</name>
    <name type="common">Wheat tan spot fungus</name>
    <name type="synonym">Drechslera tritici-repentis</name>
    <dbReference type="NCBI Taxonomy" id="426418"/>
    <lineage>
        <taxon>Eukaryota</taxon>
        <taxon>Fungi</taxon>
        <taxon>Dikarya</taxon>
        <taxon>Ascomycota</taxon>
        <taxon>Pezizomycotina</taxon>
        <taxon>Dothideomycetes</taxon>
        <taxon>Pleosporomycetidae</taxon>
        <taxon>Pleosporales</taxon>
        <taxon>Pleosporineae</taxon>
        <taxon>Pleosporaceae</taxon>
        <taxon>Pyrenophora</taxon>
    </lineage>
</organism>
<dbReference type="InterPro" id="IPR036318">
    <property type="entry name" value="FAD-bd_PCMH-like_sf"/>
</dbReference>
<dbReference type="OMA" id="RYKHESY"/>
<protein>
    <recommendedName>
        <fullName evidence="2">FAD linked oxidase N-terminal domain-containing protein</fullName>
    </recommendedName>
</protein>
<dbReference type="GO" id="GO:0008202">
    <property type="term" value="P:steroid metabolic process"/>
    <property type="evidence" value="ECO:0007669"/>
    <property type="project" value="TreeGrafter"/>
</dbReference>
<evidence type="ECO:0000313" key="4">
    <source>
        <dbReference type="Proteomes" id="UP000001471"/>
    </source>
</evidence>
<dbReference type="AlphaFoldDB" id="B2W8A7"/>
<dbReference type="STRING" id="426418.B2W8A7"/>
<dbReference type="GO" id="GO:0005737">
    <property type="term" value="C:cytoplasm"/>
    <property type="evidence" value="ECO:0007669"/>
    <property type="project" value="TreeGrafter"/>
</dbReference>
<dbReference type="Proteomes" id="UP000001471">
    <property type="component" value="Unassembled WGS sequence"/>
</dbReference>
<dbReference type="Gene3D" id="3.30.465.10">
    <property type="match status" value="1"/>
</dbReference>
<sequence>MEYNDELWGRHRRAVHAICESMRQATRDQLGLSLAQKVPCSAPSQLLGLNQVVEIDRDRFIASVEPNVTMEALVQLTKMEGLIPTVIAPSRATTIADAFATATFGSSSFQFGTFDCAVLSLEAVLPDGQYVMAKLGDGDDADRLFEILGAPDSPALITLLEIALTPAWGYVEMTYWPVSSVSGARLRMEPKGPNSLILDRAAVDESTDFVDSVMFDWSSGVVVTGRLTPAADRIHSRFGKKHTFVQHAKSICSALRYKHESYVETVPLEIYLFRYSDCLAAPMRIKRRSGGRRD</sequence>
<feature type="domain" description="FAD linked oxidase N-terminal" evidence="2">
    <location>
        <begin position="48"/>
        <end position="131"/>
    </location>
</feature>
<gene>
    <name evidence="3" type="ORF">PTRG_06215</name>
</gene>
<dbReference type="InterPro" id="IPR016169">
    <property type="entry name" value="FAD-bd_PCMH_sub2"/>
</dbReference>
<dbReference type="GeneID" id="6345128"/>
<accession>B2W8A7</accession>
<dbReference type="KEGG" id="ptrr:6345128"/>
<keyword evidence="1" id="KW-0560">Oxidoreductase</keyword>
<dbReference type="GO" id="GO:0050660">
    <property type="term" value="F:flavin adenine dinucleotide binding"/>
    <property type="evidence" value="ECO:0007669"/>
    <property type="project" value="InterPro"/>
</dbReference>
<dbReference type="InterPro" id="IPR040165">
    <property type="entry name" value="Diminuto-like"/>
</dbReference>
<reference evidence="4" key="1">
    <citation type="journal article" date="2013" name="G3 (Bethesda)">
        <title>Comparative genomics of a plant-pathogenic fungus, Pyrenophora tritici-repentis, reveals transduplication and the impact of repeat elements on pathogenicity and population divergence.</title>
        <authorList>
            <person name="Manning V.A."/>
            <person name="Pandelova I."/>
            <person name="Dhillon B."/>
            <person name="Wilhelm L.J."/>
            <person name="Goodwin S.B."/>
            <person name="Berlin A.M."/>
            <person name="Figueroa M."/>
            <person name="Freitag M."/>
            <person name="Hane J.K."/>
            <person name="Henrissat B."/>
            <person name="Holman W.H."/>
            <person name="Kodira C.D."/>
            <person name="Martin J."/>
            <person name="Oliver R.P."/>
            <person name="Robbertse B."/>
            <person name="Schackwitz W."/>
            <person name="Schwartz D.C."/>
            <person name="Spatafora J.W."/>
            <person name="Turgeon B.G."/>
            <person name="Yandava C."/>
            <person name="Young S."/>
            <person name="Zhou S."/>
            <person name="Zeng Q."/>
            <person name="Grigoriev I.V."/>
            <person name="Ma L.-J."/>
            <person name="Ciuffetti L.M."/>
        </authorList>
    </citation>
    <scope>NUCLEOTIDE SEQUENCE [LARGE SCALE GENOMIC DNA]</scope>
    <source>
        <strain evidence="4">Pt-1C-BFP</strain>
    </source>
</reference>
<dbReference type="eggNOG" id="KOG1262">
    <property type="taxonomic scope" value="Eukaryota"/>
</dbReference>
<dbReference type="InterPro" id="IPR006094">
    <property type="entry name" value="Oxid_FAD_bind_N"/>
</dbReference>
<dbReference type="PANTHER" id="PTHR10801:SF0">
    <property type="entry name" value="DELTA(24)-STEROL REDUCTASE"/>
    <property type="match status" value="1"/>
</dbReference>
<evidence type="ECO:0000256" key="1">
    <source>
        <dbReference type="ARBA" id="ARBA00023002"/>
    </source>
</evidence>
<dbReference type="PANTHER" id="PTHR10801">
    <property type="entry name" value="24-DEHYDROCHOLESTEROL REDUCTASE"/>
    <property type="match status" value="1"/>
</dbReference>